<evidence type="ECO:0000313" key="3">
    <source>
        <dbReference type="Proteomes" id="UP000031599"/>
    </source>
</evidence>
<reference evidence="2 3" key="1">
    <citation type="submission" date="2014-12" db="EMBL/GenBank/DDBJ databases">
        <title>Genome assembly of Enhygromyxa salina DSM 15201.</title>
        <authorList>
            <person name="Sharma G."/>
            <person name="Subramanian S."/>
        </authorList>
    </citation>
    <scope>NUCLEOTIDE SEQUENCE [LARGE SCALE GENOMIC DNA]</scope>
    <source>
        <strain evidence="2 3">DSM 15201</strain>
    </source>
</reference>
<dbReference type="EMBL" id="JMCC02000025">
    <property type="protein sequence ID" value="KIG17392.1"/>
    <property type="molecule type" value="Genomic_DNA"/>
</dbReference>
<gene>
    <name evidence="2" type="ORF">DB30_03311</name>
</gene>
<comment type="caution">
    <text evidence="2">The sequence shown here is derived from an EMBL/GenBank/DDBJ whole genome shotgun (WGS) entry which is preliminary data.</text>
</comment>
<feature type="compositionally biased region" description="Polar residues" evidence="1">
    <location>
        <begin position="13"/>
        <end position="25"/>
    </location>
</feature>
<evidence type="ECO:0000256" key="1">
    <source>
        <dbReference type="SAM" id="MobiDB-lite"/>
    </source>
</evidence>
<sequence length="134" mass="14784">MYPSAPVRRKAATRQQRAGGSQNGSRLAENPDFPCRVVRSRRARGGAGAPRRLCVDRSDLVPSATHTRQEKFDNSGIVACRPTLSQVSSGLSANADSSHELPAHWGPKASLIWLRGPHIVDCVRFNQIYPQRFH</sequence>
<evidence type="ECO:0000313" key="2">
    <source>
        <dbReference type="EMBL" id="KIG17392.1"/>
    </source>
</evidence>
<accession>A0A0C2DCF1</accession>
<dbReference type="AlphaFoldDB" id="A0A0C2DCF1"/>
<proteinExistence type="predicted"/>
<protein>
    <submittedName>
        <fullName evidence="2">Uncharacterized protein</fullName>
    </submittedName>
</protein>
<organism evidence="2 3">
    <name type="scientific">Enhygromyxa salina</name>
    <dbReference type="NCBI Taxonomy" id="215803"/>
    <lineage>
        <taxon>Bacteria</taxon>
        <taxon>Pseudomonadati</taxon>
        <taxon>Myxococcota</taxon>
        <taxon>Polyangia</taxon>
        <taxon>Nannocystales</taxon>
        <taxon>Nannocystaceae</taxon>
        <taxon>Enhygromyxa</taxon>
    </lineage>
</organism>
<name>A0A0C2DCF1_9BACT</name>
<dbReference type="Proteomes" id="UP000031599">
    <property type="component" value="Unassembled WGS sequence"/>
</dbReference>
<feature type="region of interest" description="Disordered" evidence="1">
    <location>
        <begin position="1"/>
        <end position="33"/>
    </location>
</feature>